<accession>A0A916TU55</accession>
<dbReference type="AlphaFoldDB" id="A0A916TU55"/>
<dbReference type="Pfam" id="PF12487">
    <property type="entry name" value="DUF3703"/>
    <property type="match status" value="1"/>
</dbReference>
<gene>
    <name evidence="1" type="ORF">GCM10011494_30300</name>
</gene>
<dbReference type="InterPro" id="IPR022172">
    <property type="entry name" value="DUF3703"/>
</dbReference>
<protein>
    <recommendedName>
        <fullName evidence="3">DUF3703 domain-containing protein</fullName>
    </recommendedName>
</protein>
<dbReference type="Proteomes" id="UP000608154">
    <property type="component" value="Unassembled WGS sequence"/>
</dbReference>
<evidence type="ECO:0000313" key="1">
    <source>
        <dbReference type="EMBL" id="GGC09569.1"/>
    </source>
</evidence>
<comment type="caution">
    <text evidence="1">The sequence shown here is derived from an EMBL/GenBank/DDBJ whole genome shotgun (WGS) entry which is preliminary data.</text>
</comment>
<reference evidence="1" key="2">
    <citation type="submission" date="2020-09" db="EMBL/GenBank/DDBJ databases">
        <authorList>
            <person name="Sun Q."/>
            <person name="Zhou Y."/>
        </authorList>
    </citation>
    <scope>NUCLEOTIDE SEQUENCE</scope>
    <source>
        <strain evidence="1">CGMCC 1.15095</strain>
    </source>
</reference>
<reference evidence="1" key="1">
    <citation type="journal article" date="2014" name="Int. J. Syst. Evol. Microbiol.">
        <title>Complete genome sequence of Corynebacterium casei LMG S-19264T (=DSM 44701T), isolated from a smear-ripened cheese.</title>
        <authorList>
            <consortium name="US DOE Joint Genome Institute (JGI-PGF)"/>
            <person name="Walter F."/>
            <person name="Albersmeier A."/>
            <person name="Kalinowski J."/>
            <person name="Ruckert C."/>
        </authorList>
    </citation>
    <scope>NUCLEOTIDE SEQUENCE</scope>
    <source>
        <strain evidence="1">CGMCC 1.15095</strain>
    </source>
</reference>
<keyword evidence="2" id="KW-1185">Reference proteome</keyword>
<evidence type="ECO:0008006" key="3">
    <source>
        <dbReference type="Google" id="ProtNLM"/>
    </source>
</evidence>
<name>A0A916TU55_9SPHN</name>
<sequence length="115" mass="12895">MKVARSERQAFVRGEYAAYREARDAGDLSQAWRHLERAHIIAQPLLPEHLRTHGMMLTQALRERDAAEAAGQLLRLLLVIPGNVTGRLPAGNSGRARISAFRPMPVPADLERFME</sequence>
<proteinExistence type="predicted"/>
<dbReference type="EMBL" id="BMHK01000024">
    <property type="protein sequence ID" value="GGC09569.1"/>
    <property type="molecule type" value="Genomic_DNA"/>
</dbReference>
<evidence type="ECO:0000313" key="2">
    <source>
        <dbReference type="Proteomes" id="UP000608154"/>
    </source>
</evidence>
<organism evidence="1 2">
    <name type="scientific">Novosphingobium endophyticum</name>
    <dbReference type="NCBI Taxonomy" id="1955250"/>
    <lineage>
        <taxon>Bacteria</taxon>
        <taxon>Pseudomonadati</taxon>
        <taxon>Pseudomonadota</taxon>
        <taxon>Alphaproteobacteria</taxon>
        <taxon>Sphingomonadales</taxon>
        <taxon>Sphingomonadaceae</taxon>
        <taxon>Novosphingobium</taxon>
    </lineage>
</organism>